<evidence type="ECO:0000313" key="2">
    <source>
        <dbReference type="EMBL" id="NMN01118.1"/>
    </source>
</evidence>
<dbReference type="AlphaFoldDB" id="A0A7Y0I057"/>
<dbReference type="InterPro" id="IPR006059">
    <property type="entry name" value="SBP"/>
</dbReference>
<keyword evidence="1" id="KW-0732">Signal</keyword>
<feature type="chain" id="PRO_5039292096" evidence="1">
    <location>
        <begin position="26"/>
        <end position="436"/>
    </location>
</feature>
<gene>
    <name evidence="2" type="ORF">G1C96_1701</name>
</gene>
<keyword evidence="3" id="KW-1185">Reference proteome</keyword>
<reference evidence="2 3" key="1">
    <citation type="submission" date="2020-02" db="EMBL/GenBank/DDBJ databases">
        <title>Characterization of phylogenetic diversity of novel bifidobacterial species isolated in Czech ZOOs.</title>
        <authorList>
            <person name="Lugli G.A."/>
            <person name="Vera N.B."/>
            <person name="Ventura M."/>
        </authorList>
    </citation>
    <scope>NUCLEOTIDE SEQUENCE [LARGE SCALE GENOMIC DNA]</scope>
    <source>
        <strain evidence="2 3">DSM 109958</strain>
    </source>
</reference>
<dbReference type="InterPro" id="IPR050490">
    <property type="entry name" value="Bact_solute-bd_prot1"/>
</dbReference>
<dbReference type="EMBL" id="JAAIIH010000016">
    <property type="protein sequence ID" value="NMN01118.1"/>
    <property type="molecule type" value="Genomic_DNA"/>
</dbReference>
<dbReference type="Proteomes" id="UP000588277">
    <property type="component" value="Unassembled WGS sequence"/>
</dbReference>
<evidence type="ECO:0000256" key="1">
    <source>
        <dbReference type="SAM" id="SignalP"/>
    </source>
</evidence>
<accession>A0A7Y0I057</accession>
<comment type="caution">
    <text evidence="2">The sequence shown here is derived from an EMBL/GenBank/DDBJ whole genome shotgun (WGS) entry which is preliminary data.</text>
</comment>
<dbReference type="RefSeq" id="WP_169276199.1">
    <property type="nucleotide sequence ID" value="NZ_JAAIIH010000016.1"/>
</dbReference>
<organism evidence="2 3">
    <name type="scientific">Bifidobacterium moraviense</name>
    <dbReference type="NCBI Taxonomy" id="2675323"/>
    <lineage>
        <taxon>Bacteria</taxon>
        <taxon>Bacillati</taxon>
        <taxon>Actinomycetota</taxon>
        <taxon>Actinomycetes</taxon>
        <taxon>Bifidobacteriales</taxon>
        <taxon>Bifidobacteriaceae</taxon>
        <taxon>Bifidobacterium</taxon>
    </lineage>
</organism>
<dbReference type="Gene3D" id="3.40.190.10">
    <property type="entry name" value="Periplasmic binding protein-like II"/>
    <property type="match status" value="2"/>
</dbReference>
<feature type="signal peptide" evidence="1">
    <location>
        <begin position="1"/>
        <end position="25"/>
    </location>
</feature>
<evidence type="ECO:0000313" key="3">
    <source>
        <dbReference type="Proteomes" id="UP000588277"/>
    </source>
</evidence>
<proteinExistence type="predicted"/>
<name>A0A7Y0I057_9BIFI</name>
<dbReference type="PROSITE" id="PS51257">
    <property type="entry name" value="PROKAR_LIPOPROTEIN"/>
    <property type="match status" value="1"/>
</dbReference>
<dbReference type="PANTHER" id="PTHR43649:SF11">
    <property type="entry name" value="ABC TRANSPORTER SUBSTRATE-BINDING PROTEIN YESO-RELATED"/>
    <property type="match status" value="1"/>
</dbReference>
<dbReference type="PANTHER" id="PTHR43649">
    <property type="entry name" value="ARABINOSE-BINDING PROTEIN-RELATED"/>
    <property type="match status" value="1"/>
</dbReference>
<protein>
    <submittedName>
        <fullName evidence="2">ABC transporter, extracellular substrate binding protein</fullName>
    </submittedName>
</protein>
<dbReference type="SUPFAM" id="SSF53850">
    <property type="entry name" value="Periplasmic binding protein-like II"/>
    <property type="match status" value="1"/>
</dbReference>
<dbReference type="Pfam" id="PF13416">
    <property type="entry name" value="SBP_bac_8"/>
    <property type="match status" value="1"/>
</dbReference>
<sequence>MRSIMKKLGAAIVAGAMLCSVSACGNSASGSGDDNKLTIAWWGNQQRNDRMGQIDKMFEEQNQGVSIDGQFSEFYDYWQKLSTNAAGKSMPDIIQMDYIYLNRYIESGLLQDMQPYIDDGTINLDNVDDKVIEPGQKDGKTYALVNAVNAPVLVYNKTLLDNAGITVPENMTLDEFESISKQVYEKTGYKTNFYYYETCNVMEYLLRGEGVQLFEDTKLGVDSAAQLEEYFNVYQTGIKEGWHLAPEVYTEIKVGSNDQNPLVYGSDPSHRSWVTFAFTNNVSAFQSSMPNGDKVAVANWPSSNTTKSNYVKPSQFFAISRDCKNPKLAAKWIDFYTNNEDANKILLTDRGLPISSKIQTAIKPSLDESDVTAMDFLNDVIIPNSSTINPAWPSAASTVGTKVLPTIEESLCYGTIDAKTAAQQFFDQANETLAKG</sequence>